<comment type="caution">
    <text evidence="1">The sequence shown here is derived from an EMBL/GenBank/DDBJ whole genome shotgun (WGS) entry which is preliminary data.</text>
</comment>
<evidence type="ECO:0000313" key="2">
    <source>
        <dbReference type="Proteomes" id="UP001529510"/>
    </source>
</evidence>
<accession>A0ABD0P4P4</accession>
<dbReference type="PANTHER" id="PTHR13950">
    <property type="entry name" value="RABCONNECTIN-RELATED"/>
    <property type="match status" value="1"/>
</dbReference>
<keyword evidence="2" id="KW-1185">Reference proteome</keyword>
<dbReference type="EMBL" id="JAMKFB020000018">
    <property type="protein sequence ID" value="KAL0168967.1"/>
    <property type="molecule type" value="Genomic_DNA"/>
</dbReference>
<evidence type="ECO:0000313" key="1">
    <source>
        <dbReference type="EMBL" id="KAL0168967.1"/>
    </source>
</evidence>
<dbReference type="AlphaFoldDB" id="A0ABD0P4P4"/>
<organism evidence="1 2">
    <name type="scientific">Cirrhinus mrigala</name>
    <name type="common">Mrigala</name>
    <dbReference type="NCBI Taxonomy" id="683832"/>
    <lineage>
        <taxon>Eukaryota</taxon>
        <taxon>Metazoa</taxon>
        <taxon>Chordata</taxon>
        <taxon>Craniata</taxon>
        <taxon>Vertebrata</taxon>
        <taxon>Euteleostomi</taxon>
        <taxon>Actinopterygii</taxon>
        <taxon>Neopterygii</taxon>
        <taxon>Teleostei</taxon>
        <taxon>Ostariophysi</taxon>
        <taxon>Cypriniformes</taxon>
        <taxon>Cyprinidae</taxon>
        <taxon>Labeoninae</taxon>
        <taxon>Labeonini</taxon>
        <taxon>Cirrhinus</taxon>
    </lineage>
</organism>
<dbReference type="Proteomes" id="UP001529510">
    <property type="component" value="Unassembled WGS sequence"/>
</dbReference>
<dbReference type="PANTHER" id="PTHR13950:SF13">
    <property type="entry name" value="DMX-LIKE PROTEIN 2"/>
    <property type="match status" value="1"/>
</dbReference>
<sequence length="200" mass="21872">DANSLSKNIMMYACTFMDQENCSALEDKRSERRVPQSAALGHSLAAVIGPAVMMVSKHVDGSLNQWAVTFAEKSAFSNVLTVSHKFRYCGHRFHLNDLACHTVLPLLLTSSHHNALLTPPSGSGSIDGDQIGGVALQPTRPLRGVPRKQLRNAATRTFHDPNAIYSELILWRVDHIGPLANQLTPHICVLQRGLAANTYP</sequence>
<proteinExistence type="predicted"/>
<gene>
    <name evidence="1" type="ORF">M9458_037189</name>
</gene>
<dbReference type="InterPro" id="IPR052208">
    <property type="entry name" value="DmX-like/RAVE_component"/>
</dbReference>
<protein>
    <submittedName>
        <fullName evidence="1">Uncharacterized protein</fullName>
    </submittedName>
</protein>
<feature type="non-terminal residue" evidence="1">
    <location>
        <position position="1"/>
    </location>
</feature>
<name>A0ABD0P4P4_CIRMR</name>
<reference evidence="1 2" key="1">
    <citation type="submission" date="2024-05" db="EMBL/GenBank/DDBJ databases">
        <title>Genome sequencing and assembly of Indian major carp, Cirrhinus mrigala (Hamilton, 1822).</title>
        <authorList>
            <person name="Mohindra V."/>
            <person name="Chowdhury L.M."/>
            <person name="Lal K."/>
            <person name="Jena J.K."/>
        </authorList>
    </citation>
    <scope>NUCLEOTIDE SEQUENCE [LARGE SCALE GENOMIC DNA]</scope>
    <source>
        <strain evidence="1">CM1030</strain>
        <tissue evidence="1">Blood</tissue>
    </source>
</reference>